<dbReference type="Proteomes" id="UP000191285">
    <property type="component" value="Unassembled WGS sequence"/>
</dbReference>
<organism evidence="1 2">
    <name type="scientific">Penicillium steckii</name>
    <dbReference type="NCBI Taxonomy" id="303698"/>
    <lineage>
        <taxon>Eukaryota</taxon>
        <taxon>Fungi</taxon>
        <taxon>Dikarya</taxon>
        <taxon>Ascomycota</taxon>
        <taxon>Pezizomycotina</taxon>
        <taxon>Eurotiomycetes</taxon>
        <taxon>Eurotiomycetidae</taxon>
        <taxon>Eurotiales</taxon>
        <taxon>Aspergillaceae</taxon>
        <taxon>Penicillium</taxon>
    </lineage>
</organism>
<dbReference type="OrthoDB" id="4361978at2759"/>
<gene>
    <name evidence="1" type="ORF">PENSTE_c006G05351</name>
</gene>
<keyword evidence="2" id="KW-1185">Reference proteome</keyword>
<reference evidence="2" key="1">
    <citation type="journal article" date="2017" name="Nat. Microbiol.">
        <title>Global analysis of biosynthetic gene clusters reveals vast potential of secondary metabolite production in Penicillium species.</title>
        <authorList>
            <person name="Nielsen J.C."/>
            <person name="Grijseels S."/>
            <person name="Prigent S."/>
            <person name="Ji B."/>
            <person name="Dainat J."/>
            <person name="Nielsen K.F."/>
            <person name="Frisvad J.C."/>
            <person name="Workman M."/>
            <person name="Nielsen J."/>
        </authorList>
    </citation>
    <scope>NUCLEOTIDE SEQUENCE [LARGE SCALE GENOMIC DNA]</scope>
    <source>
        <strain evidence="2">IBT 24891</strain>
    </source>
</reference>
<evidence type="ECO:0000313" key="2">
    <source>
        <dbReference type="Proteomes" id="UP000191285"/>
    </source>
</evidence>
<dbReference type="AlphaFoldDB" id="A0A1V6TGM4"/>
<dbReference type="EMBL" id="MLKD01000006">
    <property type="protein sequence ID" value="OQE25495.1"/>
    <property type="molecule type" value="Genomic_DNA"/>
</dbReference>
<accession>A0A1V6TGM4</accession>
<sequence length="101" mass="11301">MVIPMIWYPKFSGAAHENVDLYIRHCWVLWRPYDLSEEEKSEYVSATMMIGLTGAAEVFGTTLTSEIHNDVSQLADALKARFPSPKGVCHDLNAQDAEPST</sequence>
<comment type="caution">
    <text evidence="1">The sequence shown here is derived from an EMBL/GenBank/DDBJ whole genome shotgun (WGS) entry which is preliminary data.</text>
</comment>
<evidence type="ECO:0000313" key="1">
    <source>
        <dbReference type="EMBL" id="OQE25495.1"/>
    </source>
</evidence>
<name>A0A1V6TGM4_9EURO</name>
<proteinExistence type="predicted"/>
<protein>
    <submittedName>
        <fullName evidence="1">Uncharacterized protein</fullName>
    </submittedName>
</protein>